<dbReference type="Pfam" id="PF01161">
    <property type="entry name" value="PBP"/>
    <property type="match status" value="1"/>
</dbReference>
<dbReference type="NCBIfam" id="TIGR00481">
    <property type="entry name" value="YbhB/YbcL family Raf kinase inhibitor-like protein"/>
    <property type="match status" value="1"/>
</dbReference>
<dbReference type="OrthoDB" id="28720at2157"/>
<dbReference type="CDD" id="cd00865">
    <property type="entry name" value="PEBP_bact_arch"/>
    <property type="match status" value="1"/>
</dbReference>
<protein>
    <submittedName>
        <fullName evidence="1">YbhB/YbcL family Raf kinase inhibitor-like protein</fullName>
    </submittedName>
</protein>
<organism evidence="1 2">
    <name type="scientific">Methanofollis fontis</name>
    <dbReference type="NCBI Taxonomy" id="2052832"/>
    <lineage>
        <taxon>Archaea</taxon>
        <taxon>Methanobacteriati</taxon>
        <taxon>Methanobacteriota</taxon>
        <taxon>Stenosarchaea group</taxon>
        <taxon>Methanomicrobia</taxon>
        <taxon>Methanomicrobiales</taxon>
        <taxon>Methanomicrobiaceae</taxon>
        <taxon>Methanofollis</taxon>
    </lineage>
</organism>
<dbReference type="Proteomes" id="UP000292580">
    <property type="component" value="Unassembled WGS sequence"/>
</dbReference>
<keyword evidence="2" id="KW-1185">Reference proteome</keyword>
<sequence>MAEQTGLKRIVVRLDFVEFPKRHTCDGEGVSPRLIIEGMEAPSIALIVHNPYEEGCSFSPWCAWNIEPLRFSDGTAVIPEGIAPEPEVSFPVRMVQGRNDYGRIGYQGPCPPAGETHRYYFRIYGLDGDLPLPPGSVQHELVAAMRGHGLEYGETVAMYTRT</sequence>
<dbReference type="InterPro" id="IPR005247">
    <property type="entry name" value="YbhB_YbcL/LppC-like"/>
</dbReference>
<comment type="caution">
    <text evidence="1">The sequence shown here is derived from an EMBL/GenBank/DDBJ whole genome shotgun (WGS) entry which is preliminary data.</text>
</comment>
<gene>
    <name evidence="1" type="ORF">CUJ86_06680</name>
</gene>
<reference evidence="1 2" key="1">
    <citation type="submission" date="2017-11" db="EMBL/GenBank/DDBJ databases">
        <title>Isolation and Characterization of Methanofollis Species from Methane Seep Offshore SW Taiwan.</title>
        <authorList>
            <person name="Teng N.-H."/>
            <person name="Lai M.-C."/>
            <person name="Chen S.-C."/>
        </authorList>
    </citation>
    <scope>NUCLEOTIDE SEQUENCE [LARGE SCALE GENOMIC DNA]</scope>
    <source>
        <strain evidence="1 2">FWC-SCC2</strain>
    </source>
</reference>
<dbReference type="RefSeq" id="WP_130646773.1">
    <property type="nucleotide sequence ID" value="NZ_PGCL01000002.1"/>
</dbReference>
<dbReference type="InterPro" id="IPR036610">
    <property type="entry name" value="PEBP-like_sf"/>
</dbReference>
<dbReference type="InterPro" id="IPR008914">
    <property type="entry name" value="PEBP"/>
</dbReference>
<dbReference type="EMBL" id="PGCL01000002">
    <property type="protein sequence ID" value="TAJ45057.1"/>
    <property type="molecule type" value="Genomic_DNA"/>
</dbReference>
<dbReference type="AlphaFoldDB" id="A0A483CVM8"/>
<name>A0A483CVM8_9EURY</name>
<dbReference type="SUPFAM" id="SSF49777">
    <property type="entry name" value="PEBP-like"/>
    <property type="match status" value="1"/>
</dbReference>
<dbReference type="Gene3D" id="3.90.280.10">
    <property type="entry name" value="PEBP-like"/>
    <property type="match status" value="1"/>
</dbReference>
<evidence type="ECO:0000313" key="1">
    <source>
        <dbReference type="EMBL" id="TAJ45057.1"/>
    </source>
</evidence>
<accession>A0A483CVM8</accession>
<evidence type="ECO:0000313" key="2">
    <source>
        <dbReference type="Proteomes" id="UP000292580"/>
    </source>
</evidence>
<proteinExistence type="predicted"/>